<dbReference type="Proteomes" id="UP000832041">
    <property type="component" value="Chromosome"/>
</dbReference>
<keyword evidence="2" id="KW-0472">Membrane</keyword>
<reference evidence="3 4" key="1">
    <citation type="submission" date="2020-04" db="EMBL/GenBank/DDBJ databases">
        <title>Thermobifida alba genome sequencing and assembly.</title>
        <authorList>
            <person name="Luzics S."/>
            <person name="Horvath B."/>
            <person name="Nagy I."/>
            <person name="Toth A."/>
            <person name="Nagy I."/>
            <person name="Kukolya J."/>
        </authorList>
    </citation>
    <scope>NUCLEOTIDE SEQUENCE [LARGE SCALE GENOMIC DNA]</scope>
    <source>
        <strain evidence="3 4">DSM 43795</strain>
    </source>
</reference>
<gene>
    <name evidence="3" type="ORF">FOF52_03135</name>
</gene>
<sequence>MDDTENAVGPPRTPAASRSRTTVPGRCFAAVWLLLSRMWFVVFCAAVTALWAWSFLLADGVDTGWPVLGSVVATVSVLPGALLLFLQIRSQREARRGPAAVPVSLTDLLTDPDRRAAAWEGCSGELRALLCRIREAAPPPLRLDRAGRGRG</sequence>
<keyword evidence="2" id="KW-0812">Transmembrane</keyword>
<organism evidence="3 4">
    <name type="scientific">Thermobifida alba</name>
    <name type="common">Thermomonospora alba</name>
    <dbReference type="NCBI Taxonomy" id="53522"/>
    <lineage>
        <taxon>Bacteria</taxon>
        <taxon>Bacillati</taxon>
        <taxon>Actinomycetota</taxon>
        <taxon>Actinomycetes</taxon>
        <taxon>Streptosporangiales</taxon>
        <taxon>Nocardiopsidaceae</taxon>
        <taxon>Thermobifida</taxon>
    </lineage>
</organism>
<accession>A0ABY4L206</accession>
<protein>
    <submittedName>
        <fullName evidence="3">Uncharacterized protein</fullName>
    </submittedName>
</protein>
<evidence type="ECO:0000313" key="3">
    <source>
        <dbReference type="EMBL" id="UPT20087.1"/>
    </source>
</evidence>
<evidence type="ECO:0000256" key="2">
    <source>
        <dbReference type="SAM" id="Phobius"/>
    </source>
</evidence>
<dbReference type="RefSeq" id="WP_248592333.1">
    <property type="nucleotide sequence ID" value="NZ_BAABEB010000012.1"/>
</dbReference>
<evidence type="ECO:0000313" key="4">
    <source>
        <dbReference type="Proteomes" id="UP000832041"/>
    </source>
</evidence>
<feature type="transmembrane region" description="Helical" evidence="2">
    <location>
        <begin position="65"/>
        <end position="86"/>
    </location>
</feature>
<name>A0ABY4L206_THEAE</name>
<keyword evidence="4" id="KW-1185">Reference proteome</keyword>
<feature type="region of interest" description="Disordered" evidence="1">
    <location>
        <begin position="1"/>
        <end position="20"/>
    </location>
</feature>
<evidence type="ECO:0000256" key="1">
    <source>
        <dbReference type="SAM" id="MobiDB-lite"/>
    </source>
</evidence>
<keyword evidence="2" id="KW-1133">Transmembrane helix</keyword>
<proteinExistence type="predicted"/>
<feature type="transmembrane region" description="Helical" evidence="2">
    <location>
        <begin position="27"/>
        <end position="53"/>
    </location>
</feature>
<dbReference type="EMBL" id="CP051627">
    <property type="protein sequence ID" value="UPT20087.1"/>
    <property type="molecule type" value="Genomic_DNA"/>
</dbReference>